<reference evidence="2 3" key="1">
    <citation type="submission" date="2024-02" db="EMBL/GenBank/DDBJ databases">
        <title>FIRST GENOME SEQUENCES OF Leishmania (Viannia) shawi, Leishmania (Viannia) lindenbergi AND Leishmania (Viannia) utingensis.</title>
        <authorList>
            <person name="Resadore F."/>
            <person name="Custodio M.G.F."/>
            <person name="Boite M.C."/>
            <person name="Cupolillo E."/>
            <person name="Ferreira G.E.M."/>
        </authorList>
    </citation>
    <scope>NUCLEOTIDE SEQUENCE [LARGE SCALE GENOMIC DNA]</scope>
    <source>
        <strain evidence="2 3">MHOM/BR/1966/M15733</strain>
    </source>
</reference>
<feature type="region of interest" description="Disordered" evidence="1">
    <location>
        <begin position="688"/>
        <end position="710"/>
    </location>
</feature>
<dbReference type="AlphaFoldDB" id="A0AAW3AM07"/>
<dbReference type="Proteomes" id="UP001500131">
    <property type="component" value="Unassembled WGS sequence"/>
</dbReference>
<feature type="compositionally biased region" description="Polar residues" evidence="1">
    <location>
        <begin position="349"/>
        <end position="360"/>
    </location>
</feature>
<name>A0AAW3AM07_9TRYP</name>
<evidence type="ECO:0000313" key="2">
    <source>
        <dbReference type="EMBL" id="KAL0509237.1"/>
    </source>
</evidence>
<keyword evidence="3" id="KW-1185">Reference proteome</keyword>
<comment type="caution">
    <text evidence="2">The sequence shown here is derived from an EMBL/GenBank/DDBJ whole genome shotgun (WGS) entry which is preliminary data.</text>
</comment>
<feature type="compositionally biased region" description="Polar residues" evidence="1">
    <location>
        <begin position="457"/>
        <end position="469"/>
    </location>
</feature>
<organism evidence="2 3">
    <name type="scientific">Leishmania lindenbergi</name>
    <dbReference type="NCBI Taxonomy" id="651832"/>
    <lineage>
        <taxon>Eukaryota</taxon>
        <taxon>Discoba</taxon>
        <taxon>Euglenozoa</taxon>
        <taxon>Kinetoplastea</taxon>
        <taxon>Metakinetoplastina</taxon>
        <taxon>Trypanosomatida</taxon>
        <taxon>Trypanosomatidae</taxon>
        <taxon>Leishmaniinae</taxon>
        <taxon>Leishmania</taxon>
    </lineage>
</organism>
<feature type="compositionally biased region" description="Low complexity" evidence="1">
    <location>
        <begin position="14"/>
        <end position="31"/>
    </location>
</feature>
<protein>
    <submittedName>
        <fullName evidence="2">Uncharacterized protein</fullName>
    </submittedName>
</protein>
<feature type="compositionally biased region" description="Polar residues" evidence="1">
    <location>
        <begin position="116"/>
        <end position="127"/>
    </location>
</feature>
<evidence type="ECO:0000313" key="3">
    <source>
        <dbReference type="Proteomes" id="UP001500131"/>
    </source>
</evidence>
<feature type="compositionally biased region" description="Low complexity" evidence="1">
    <location>
        <begin position="317"/>
        <end position="328"/>
    </location>
</feature>
<feature type="compositionally biased region" description="Basic and acidic residues" evidence="1">
    <location>
        <begin position="361"/>
        <end position="373"/>
    </location>
</feature>
<feature type="region of interest" description="Disordered" evidence="1">
    <location>
        <begin position="317"/>
        <end position="373"/>
    </location>
</feature>
<proteinExistence type="predicted"/>
<feature type="compositionally biased region" description="Pro residues" evidence="1">
    <location>
        <begin position="1"/>
        <end position="10"/>
    </location>
</feature>
<feature type="compositionally biased region" description="Acidic residues" evidence="1">
    <location>
        <begin position="201"/>
        <end position="212"/>
    </location>
</feature>
<dbReference type="EMBL" id="JBAMZK010000016">
    <property type="protein sequence ID" value="KAL0509237.1"/>
    <property type="molecule type" value="Genomic_DNA"/>
</dbReference>
<feature type="compositionally biased region" description="Polar residues" evidence="1">
    <location>
        <begin position="883"/>
        <end position="895"/>
    </location>
</feature>
<feature type="compositionally biased region" description="Low complexity" evidence="1">
    <location>
        <begin position="815"/>
        <end position="824"/>
    </location>
</feature>
<feature type="region of interest" description="Disordered" evidence="1">
    <location>
        <begin position="1"/>
        <end position="36"/>
    </location>
</feature>
<feature type="region of interest" description="Disordered" evidence="1">
    <location>
        <begin position="265"/>
        <end position="299"/>
    </location>
</feature>
<feature type="compositionally biased region" description="Polar residues" evidence="1">
    <location>
        <begin position="278"/>
        <end position="296"/>
    </location>
</feature>
<accession>A0AAW3AM07</accession>
<evidence type="ECO:0000256" key="1">
    <source>
        <dbReference type="SAM" id="MobiDB-lite"/>
    </source>
</evidence>
<feature type="region of interest" description="Disordered" evidence="1">
    <location>
        <begin position="70"/>
        <end position="219"/>
    </location>
</feature>
<feature type="compositionally biased region" description="Low complexity" evidence="1">
    <location>
        <begin position="144"/>
        <end position="156"/>
    </location>
</feature>
<feature type="compositionally biased region" description="Low complexity" evidence="1">
    <location>
        <begin position="392"/>
        <end position="418"/>
    </location>
</feature>
<feature type="compositionally biased region" description="Basic and acidic residues" evidence="1">
    <location>
        <begin position="334"/>
        <end position="344"/>
    </location>
</feature>
<feature type="region of interest" description="Disordered" evidence="1">
    <location>
        <begin position="392"/>
        <end position="469"/>
    </location>
</feature>
<feature type="compositionally biased region" description="Polar residues" evidence="1">
    <location>
        <begin position="78"/>
        <end position="103"/>
    </location>
</feature>
<feature type="region of interest" description="Disordered" evidence="1">
    <location>
        <begin position="808"/>
        <end position="895"/>
    </location>
</feature>
<gene>
    <name evidence="2" type="ORF">Q4I31_002320</name>
</gene>
<feature type="compositionally biased region" description="Low complexity" evidence="1">
    <location>
        <begin position="851"/>
        <end position="867"/>
    </location>
</feature>
<feature type="compositionally biased region" description="Polar residues" evidence="1">
    <location>
        <begin position="419"/>
        <end position="431"/>
    </location>
</feature>
<feature type="compositionally biased region" description="Basic and acidic residues" evidence="1">
    <location>
        <begin position="265"/>
        <end position="275"/>
    </location>
</feature>
<sequence length="932" mass="97523">MEPGVHPQPHPNASFYSPYSQSTSSSQQYPQIRTDTTMVSSINSSCAADLGSKSASAAVAPSRSGSLYGGLRIATPHSPVTGTVHQPNPTQAQQSHTPHQRTSPKGMPSQHRFAMWNTSMTCSSSEDAGNLGLHRSFSTPNEAHGSQHQNSHGQHPQQHRQTKALPPSFERPSSELMDTVSRSLNTHNDPELEGLPPMRPDDEDEDEDEDEMEGHPGGVVKAAGHATTLYSKGFLIATTSSIKDSPVSCGDGGDNTCILRHLHDGEEQQPPRDDGEASVSQTSQSRGPTASSSTGISHRLLTVEEINERRRASWVASHSVSQVQSAVACPAPGDDARSEKRPGDPLKSAHSTNNLSTESGISKDSRPAHRQLTKEEADQLFAQCQQQRAAAAAKDITAPQQQQHGLSSSLANAANNSNHSGVIHSSASDSTKPWLLSGDDSRAHGFHPTPTFRPPVTSANTVGSGGNTATKPMTFEWLRGTSGGGGASGTGFFAESTVHPWPGVNAWRDSNVAGSSSTVNVSAAMASFFGTTGVPAGDAGSSGDFKVSMGTLAGASQAPGGASTSGFAWLPNTLSWTPQNQQQAQHQRTVFSFVPSAPPQVGPVSGATNAVTWGYSPIAVGLSGSSLPSSSHAYLPSLPTAAGLQGLSQERIEECIRHCDVQLVQLRQEREQLLQELQRRLYAAADGEQQQQLQQQQHNHTHSASWPGALGPNAVTISNSIVDTATARPAIPPRGAVTAGARAIGGGGSTFGQGPLWNCFGDLVVDGNVMTNAFPRGPGDTREPPGLCVDPIMEVDSEEWLGRTPTAAADHRQLSSSGSATTGGPAHQAAAGSRFTGERPGGLCRRRAEAGSQRNSSGGNSKNGVSSLAGVEATKSSAGVGGHSTNRCSHDNTPQEQKYLQTDPFSMYMHNKKLATTGAVAAPISSKASAAQ</sequence>